<dbReference type="PANTHER" id="PTHR14948">
    <property type="entry name" value="NG5"/>
    <property type="match status" value="1"/>
</dbReference>
<name>A0ABN9KRN5_9NEOB</name>
<accession>A0ABN9KRN5</accession>
<feature type="transmembrane region" description="Helical" evidence="6">
    <location>
        <begin position="154"/>
        <end position="173"/>
    </location>
</feature>
<reference evidence="7" key="1">
    <citation type="submission" date="2023-07" db="EMBL/GenBank/DDBJ databases">
        <authorList>
            <person name="Stuckert A."/>
        </authorList>
    </citation>
    <scope>NUCLEOTIDE SEQUENCE</scope>
</reference>
<dbReference type="PANTHER" id="PTHR14948:SF46">
    <property type="entry name" value="DISPANIN SUBFAMILY A MEMBER 2B-LIKE-RELATED"/>
    <property type="match status" value="1"/>
</dbReference>
<dbReference type="InterPro" id="IPR051423">
    <property type="entry name" value="CD225/Dispanin"/>
</dbReference>
<evidence type="ECO:0000256" key="4">
    <source>
        <dbReference type="ARBA" id="ARBA00022989"/>
    </source>
</evidence>
<dbReference type="InterPro" id="IPR007593">
    <property type="entry name" value="CD225/Dispanin_fam"/>
</dbReference>
<proteinExistence type="inferred from homology"/>
<keyword evidence="5 6" id="KW-0472">Membrane</keyword>
<keyword evidence="3 6" id="KW-0812">Transmembrane</keyword>
<dbReference type="Pfam" id="PF04505">
    <property type="entry name" value="CD225"/>
    <property type="match status" value="1"/>
</dbReference>
<evidence type="ECO:0000313" key="8">
    <source>
        <dbReference type="Proteomes" id="UP001176940"/>
    </source>
</evidence>
<comment type="caution">
    <text evidence="7">The sequence shown here is derived from an EMBL/GenBank/DDBJ whole genome shotgun (WGS) entry which is preliminary data.</text>
</comment>
<comment type="subcellular location">
    <subcellularLocation>
        <location evidence="1">Membrane</location>
    </subcellularLocation>
</comment>
<evidence type="ECO:0000313" key="7">
    <source>
        <dbReference type="EMBL" id="CAJ0921216.1"/>
    </source>
</evidence>
<evidence type="ECO:0000256" key="6">
    <source>
        <dbReference type="SAM" id="Phobius"/>
    </source>
</evidence>
<protein>
    <submittedName>
        <fullName evidence="7">Uncharacterized protein</fullName>
    </submittedName>
</protein>
<comment type="similarity">
    <text evidence="2">Belongs to the CD225/Dispanin family.</text>
</comment>
<sequence length="175" mass="19339">MLKSAACFRKGSHVVGEGREGRTRISGFILEAPSLVYRGIQRHTASAGTCKMMELPRYPPTMQTDVLMSKYVETVTNVVVTQPAVVVARPAVVILPPAVYPDYMTRSILNLIFCFFPLAILALIFSIKTREANSHLDSASAARYSSSAYSWNRGSSAVGFCIYITWIVCVIYFNV</sequence>
<evidence type="ECO:0000256" key="5">
    <source>
        <dbReference type="ARBA" id="ARBA00023136"/>
    </source>
</evidence>
<dbReference type="EMBL" id="CAUEEQ010001904">
    <property type="protein sequence ID" value="CAJ0921216.1"/>
    <property type="molecule type" value="Genomic_DNA"/>
</dbReference>
<evidence type="ECO:0000256" key="3">
    <source>
        <dbReference type="ARBA" id="ARBA00022692"/>
    </source>
</evidence>
<feature type="transmembrane region" description="Helical" evidence="6">
    <location>
        <begin position="108"/>
        <end position="127"/>
    </location>
</feature>
<evidence type="ECO:0000256" key="2">
    <source>
        <dbReference type="ARBA" id="ARBA00006843"/>
    </source>
</evidence>
<keyword evidence="4 6" id="KW-1133">Transmembrane helix</keyword>
<dbReference type="Proteomes" id="UP001176940">
    <property type="component" value="Unassembled WGS sequence"/>
</dbReference>
<organism evidence="7 8">
    <name type="scientific">Ranitomeya imitator</name>
    <name type="common">mimic poison frog</name>
    <dbReference type="NCBI Taxonomy" id="111125"/>
    <lineage>
        <taxon>Eukaryota</taxon>
        <taxon>Metazoa</taxon>
        <taxon>Chordata</taxon>
        <taxon>Craniata</taxon>
        <taxon>Vertebrata</taxon>
        <taxon>Euteleostomi</taxon>
        <taxon>Amphibia</taxon>
        <taxon>Batrachia</taxon>
        <taxon>Anura</taxon>
        <taxon>Neobatrachia</taxon>
        <taxon>Hyloidea</taxon>
        <taxon>Dendrobatidae</taxon>
        <taxon>Dendrobatinae</taxon>
        <taxon>Ranitomeya</taxon>
    </lineage>
</organism>
<gene>
    <name evidence="7" type="ORF">RIMI_LOCUS1466019</name>
</gene>
<evidence type="ECO:0000256" key="1">
    <source>
        <dbReference type="ARBA" id="ARBA00004370"/>
    </source>
</evidence>
<keyword evidence="8" id="KW-1185">Reference proteome</keyword>